<evidence type="ECO:0000256" key="2">
    <source>
        <dbReference type="SAM" id="SignalP"/>
    </source>
</evidence>
<keyword evidence="2" id="KW-0732">Signal</keyword>
<feature type="transmembrane region" description="Helical" evidence="1">
    <location>
        <begin position="200"/>
        <end position="223"/>
    </location>
</feature>
<dbReference type="EMBL" id="JAPFQI010000001">
    <property type="protein sequence ID" value="MCW8084714.1"/>
    <property type="molecule type" value="Genomic_DNA"/>
</dbReference>
<organism evidence="3 4">
    <name type="scientific">Sabulicella glaciei</name>
    <dbReference type="NCBI Taxonomy" id="2984948"/>
    <lineage>
        <taxon>Bacteria</taxon>
        <taxon>Pseudomonadati</taxon>
        <taxon>Pseudomonadota</taxon>
        <taxon>Alphaproteobacteria</taxon>
        <taxon>Acetobacterales</taxon>
        <taxon>Acetobacteraceae</taxon>
        <taxon>Sabulicella</taxon>
    </lineage>
</organism>
<feature type="chain" id="PRO_5046311299" description="VPLPA-CTERM sorting domain-containing protein" evidence="2">
    <location>
        <begin position="25"/>
        <end position="230"/>
    </location>
</feature>
<evidence type="ECO:0000313" key="3">
    <source>
        <dbReference type="EMBL" id="MCW8084714.1"/>
    </source>
</evidence>
<keyword evidence="1" id="KW-0812">Transmembrane</keyword>
<evidence type="ECO:0000313" key="4">
    <source>
        <dbReference type="Proteomes" id="UP001526430"/>
    </source>
</evidence>
<comment type="caution">
    <text evidence="3">The sequence shown here is derived from an EMBL/GenBank/DDBJ whole genome shotgun (WGS) entry which is preliminary data.</text>
</comment>
<evidence type="ECO:0008006" key="5">
    <source>
        <dbReference type="Google" id="ProtNLM"/>
    </source>
</evidence>
<dbReference type="Proteomes" id="UP001526430">
    <property type="component" value="Unassembled WGS sequence"/>
</dbReference>
<protein>
    <recommendedName>
        <fullName evidence="5">VPLPA-CTERM sorting domain-containing protein</fullName>
    </recommendedName>
</protein>
<sequence>MIRRLGQRVALGLLLLASAGAAQAAPATVNFNFSAAYTGQVDGSVPTRNTMHGQITVTVAAFNKGFDFRFNNSDAYANPDGSIFRTTPLVDETDGLLGFRVTFNGGEMFSGNFVDLAYLRDVQIGRNDTLQTKAFSLQGSAKTGLTGSFHFNDDNHMPYGKILGVNLAFSGWGFSGDAVAIGTGCDAAFDPCLFSGPITAAMAVPAPGGVALLALGVLGLGLVRRGQASA</sequence>
<feature type="signal peptide" evidence="2">
    <location>
        <begin position="1"/>
        <end position="24"/>
    </location>
</feature>
<reference evidence="3 4" key="1">
    <citation type="submission" date="2022-10" db="EMBL/GenBank/DDBJ databases">
        <title>Roseococcus glaciei nov., sp. nov., isolated from glacier.</title>
        <authorList>
            <person name="Liu Q."/>
            <person name="Xin Y.-H."/>
        </authorList>
    </citation>
    <scope>NUCLEOTIDE SEQUENCE [LARGE SCALE GENOMIC DNA]</scope>
    <source>
        <strain evidence="3 4">MDT2-1-1</strain>
    </source>
</reference>
<gene>
    <name evidence="3" type="ORF">OF850_03670</name>
</gene>
<accession>A0ABT3NT32</accession>
<keyword evidence="1" id="KW-0472">Membrane</keyword>
<keyword evidence="1" id="KW-1133">Transmembrane helix</keyword>
<dbReference type="RefSeq" id="WP_301588409.1">
    <property type="nucleotide sequence ID" value="NZ_JAPFQI010000001.1"/>
</dbReference>
<name>A0ABT3NT32_9PROT</name>
<proteinExistence type="predicted"/>
<keyword evidence="4" id="KW-1185">Reference proteome</keyword>
<evidence type="ECO:0000256" key="1">
    <source>
        <dbReference type="SAM" id="Phobius"/>
    </source>
</evidence>